<name>A0A5C3F4X4_9BASI</name>
<dbReference type="PANTHER" id="PTHR45876:SF8">
    <property type="entry name" value="FI04035P"/>
    <property type="match status" value="1"/>
</dbReference>
<feature type="compositionally biased region" description="Basic and acidic residues" evidence="1">
    <location>
        <begin position="712"/>
        <end position="724"/>
    </location>
</feature>
<feature type="domain" description="Rho-GAP" evidence="3">
    <location>
        <begin position="1026"/>
        <end position="1222"/>
    </location>
</feature>
<dbReference type="PROSITE" id="PS50238">
    <property type="entry name" value="RHOGAP"/>
    <property type="match status" value="1"/>
</dbReference>
<accession>A0A5C3F4X4</accession>
<dbReference type="InterPro" id="IPR000198">
    <property type="entry name" value="RhoGAP_dom"/>
</dbReference>
<dbReference type="SMART" id="SM00324">
    <property type="entry name" value="RhoGAP"/>
    <property type="match status" value="1"/>
</dbReference>
<feature type="region of interest" description="Disordered" evidence="1">
    <location>
        <begin position="1237"/>
        <end position="1311"/>
    </location>
</feature>
<dbReference type="SUPFAM" id="SSF48350">
    <property type="entry name" value="GTPase activation domain, GAP"/>
    <property type="match status" value="1"/>
</dbReference>
<feature type="compositionally biased region" description="Polar residues" evidence="1">
    <location>
        <begin position="73"/>
        <end position="92"/>
    </location>
</feature>
<dbReference type="SMART" id="SM00139">
    <property type="entry name" value="MyTH4"/>
    <property type="match status" value="1"/>
</dbReference>
<evidence type="ECO:0000259" key="2">
    <source>
        <dbReference type="PROSITE" id="PS50020"/>
    </source>
</evidence>
<dbReference type="InterPro" id="IPR038185">
    <property type="entry name" value="MyTH4_dom_sf"/>
</dbReference>
<organism evidence="5 6">
    <name type="scientific">Pseudozyma flocculosa</name>
    <dbReference type="NCBI Taxonomy" id="84751"/>
    <lineage>
        <taxon>Eukaryota</taxon>
        <taxon>Fungi</taxon>
        <taxon>Dikarya</taxon>
        <taxon>Basidiomycota</taxon>
        <taxon>Ustilaginomycotina</taxon>
        <taxon>Ustilaginomycetes</taxon>
        <taxon>Ustilaginales</taxon>
        <taxon>Ustilaginaceae</taxon>
        <taxon>Pseudozyma</taxon>
    </lineage>
</organism>
<dbReference type="Gene3D" id="2.20.70.10">
    <property type="match status" value="1"/>
</dbReference>
<dbReference type="InterPro" id="IPR036020">
    <property type="entry name" value="WW_dom_sf"/>
</dbReference>
<feature type="compositionally biased region" description="Polar residues" evidence="1">
    <location>
        <begin position="222"/>
        <end position="235"/>
    </location>
</feature>
<dbReference type="GO" id="GO:0005096">
    <property type="term" value="F:GTPase activator activity"/>
    <property type="evidence" value="ECO:0007669"/>
    <property type="project" value="TreeGrafter"/>
</dbReference>
<dbReference type="GO" id="GO:0005737">
    <property type="term" value="C:cytoplasm"/>
    <property type="evidence" value="ECO:0007669"/>
    <property type="project" value="TreeGrafter"/>
</dbReference>
<dbReference type="InterPro" id="IPR001202">
    <property type="entry name" value="WW_dom"/>
</dbReference>
<evidence type="ECO:0000256" key="1">
    <source>
        <dbReference type="SAM" id="MobiDB-lite"/>
    </source>
</evidence>
<dbReference type="CDD" id="cd00201">
    <property type="entry name" value="WW"/>
    <property type="match status" value="1"/>
</dbReference>
<feature type="compositionally biased region" description="Polar residues" evidence="1">
    <location>
        <begin position="1363"/>
        <end position="1375"/>
    </location>
</feature>
<dbReference type="InterPro" id="IPR000857">
    <property type="entry name" value="MyTH4_dom"/>
</dbReference>
<dbReference type="Pfam" id="PF00620">
    <property type="entry name" value="RhoGAP"/>
    <property type="match status" value="1"/>
</dbReference>
<dbReference type="PANTHER" id="PTHR45876">
    <property type="entry name" value="FI04035P"/>
    <property type="match status" value="1"/>
</dbReference>
<evidence type="ECO:0000259" key="4">
    <source>
        <dbReference type="PROSITE" id="PS51016"/>
    </source>
</evidence>
<feature type="compositionally biased region" description="Acidic residues" evidence="1">
    <location>
        <begin position="283"/>
        <end position="296"/>
    </location>
</feature>
<evidence type="ECO:0000259" key="3">
    <source>
        <dbReference type="PROSITE" id="PS50238"/>
    </source>
</evidence>
<dbReference type="SMART" id="SM00456">
    <property type="entry name" value="WW"/>
    <property type="match status" value="2"/>
</dbReference>
<evidence type="ECO:0000313" key="6">
    <source>
        <dbReference type="Proteomes" id="UP000323386"/>
    </source>
</evidence>
<feature type="region of interest" description="Disordered" evidence="1">
    <location>
        <begin position="867"/>
        <end position="897"/>
    </location>
</feature>
<protein>
    <recommendedName>
        <fullName evidence="7">RhoGAP-domain-containing protein</fullName>
    </recommendedName>
</protein>
<dbReference type="SUPFAM" id="SSF51045">
    <property type="entry name" value="WW domain"/>
    <property type="match status" value="1"/>
</dbReference>
<keyword evidence="6" id="KW-1185">Reference proteome</keyword>
<proteinExistence type="predicted"/>
<feature type="compositionally biased region" description="Polar residues" evidence="1">
    <location>
        <begin position="678"/>
        <end position="690"/>
    </location>
</feature>
<dbReference type="InterPro" id="IPR008936">
    <property type="entry name" value="Rho_GTPase_activation_prot"/>
</dbReference>
<dbReference type="Gene3D" id="1.25.40.530">
    <property type="entry name" value="MyTH4 domain"/>
    <property type="match status" value="1"/>
</dbReference>
<gene>
    <name evidence="5" type="ORF">PSFLO_05034</name>
</gene>
<dbReference type="EMBL" id="OOIP01000015">
    <property type="protein sequence ID" value="SPO39553.1"/>
    <property type="molecule type" value="Genomic_DNA"/>
</dbReference>
<dbReference type="OrthoDB" id="437889at2759"/>
<dbReference type="Pfam" id="PF00784">
    <property type="entry name" value="MyTH4"/>
    <property type="match status" value="1"/>
</dbReference>
<feature type="region of interest" description="Disordered" evidence="1">
    <location>
        <begin position="622"/>
        <end position="724"/>
    </location>
</feature>
<feature type="compositionally biased region" description="Polar residues" evidence="1">
    <location>
        <begin position="1384"/>
        <end position="1399"/>
    </location>
</feature>
<dbReference type="GO" id="GO:0005856">
    <property type="term" value="C:cytoskeleton"/>
    <property type="evidence" value="ECO:0007669"/>
    <property type="project" value="InterPro"/>
</dbReference>
<dbReference type="PROSITE" id="PS50020">
    <property type="entry name" value="WW_DOMAIN_2"/>
    <property type="match status" value="1"/>
</dbReference>
<feature type="domain" description="MyTH4" evidence="4">
    <location>
        <begin position="776"/>
        <end position="1015"/>
    </location>
</feature>
<evidence type="ECO:0000313" key="5">
    <source>
        <dbReference type="EMBL" id="SPO39553.1"/>
    </source>
</evidence>
<dbReference type="GO" id="GO:0007165">
    <property type="term" value="P:signal transduction"/>
    <property type="evidence" value="ECO:0007669"/>
    <property type="project" value="InterPro"/>
</dbReference>
<sequence length="1399" mass="151368">MASRPNPTDRFFNPSTPSGATSDEDIELSDQHRRSSYPFSPQLPADPGCDASMYGHLHSLSPPPTSRGKGSLTARSSLSDCGPTPQSSSFSLRTAVDDADEPNVASLVKPRLSGEMTARALAQHPHQQRSASGETAVEDLVHLGDLSAAELGRVDSPSEQGRSYDASASRSDRFSSFDDGDDGASSGTPSRPSSARTETPTGDASSNAGHARDRLRSDRGSQSHSQGRSPATTPGPSRRPSHELGMAVKPPPNGMPIVSDNDCSQLSEASPLREAFSEMGFDSGDDNEAANGDDDGNGPSRRKSFSATTPKLGGFGVRNDHVPHVEGMTSAATDRAKRYEDDAVARRNRQRSKSDSRGSQADNRRCSARHSSSNLVGKRREQLPEAREWGENFWCVITDPKTQASFFANPQTGECRWEVPAGTIVLPPNPDGEWWELYDEERGLPYYYHTQTAKSAWVRPKGFVIPLTAIQESTLGRRFSRQEFGEEQISARASLVLTSDSDLPSAALTGMASSTSLPASHASARGAKARAQPPPPAHSPGIEQVLAGKARRRIMGADRALVAQALAQQPLFRSAEAGMQRSYSADGNDAPAANGRPRNMRVAFDGRTHGKMRSDAARAGTGGLIARQKSSMSMSSGSTGERNTAPRLRCETSSRSMRASASEPHGLIPSGAGLAGSRSISTLSGSTTRSAVRRTIRRERDPVKRLSPIESLRSKRSEPPAPEIKRLSTGDHLCMSSALQTEIRMLAFETYAQRKFTTHRTGPFRRKVTVDKLARWQKGPINAPLLHLDFKELQRDAVKIFKVVQRIMGDRDSSVHAKPPAPLKLTYGIKLVEENSGSSPMSPRMPTTTTNGLPLLSPTLPDCLSAARNGKLPRPCDSSSPDPDDMATSAFPSLSLPASSRAPSILEEERWVLERGMQSLPLRDEIYAQLIKQLTGNPSGSSIFRGWQFLCVVLVTFPPSGDLRDYLHNFIDEHQNDADEAIAIMAQHCAGRLSLICRRGARKSTPSVAEIQSASDAAFNPGVFGRTLETIMETQRDAYPHIQVPIVLVFLCNALLAVDALRTEGVFRVAGDAELVTELKVRIERGHYRLDGVVGIGGSDGDVAVLASELKQWLRELEEPLIPTSLYERCLQMAEQPSQCIDLVRTLPTPARRTLLYLVSFLQLFTQPWVVRQTKMPAESLALIFAPTLLRKEPERLSVLFNNTKYEQHFVLCLLRHLPCAEVDKDFVPVHATATEAGVPGSTAGAPSGTVAGGTAAQQPPQQPPPPQQQVNAVPIGSGGASRRQGHRRSQSGSTATELSLHVSTDEGWSSERSIFDAPVRLKPHTFGGAVRGNGAVVRAQRREERLDAGAPSGRGQARTDEATTATTQQPSSYQALRHRPGTQLETVTDVSQDASSDE</sequence>
<dbReference type="PROSITE" id="PS51016">
    <property type="entry name" value="MYTH4"/>
    <property type="match status" value="1"/>
</dbReference>
<feature type="domain" description="WW" evidence="2">
    <location>
        <begin position="429"/>
        <end position="462"/>
    </location>
</feature>
<reference evidence="5 6" key="1">
    <citation type="submission" date="2018-03" db="EMBL/GenBank/DDBJ databases">
        <authorList>
            <person name="Guldener U."/>
        </authorList>
    </citation>
    <scope>NUCLEOTIDE SEQUENCE [LARGE SCALE GENOMIC DNA]</scope>
    <source>
        <strain evidence="5 6">DAOM196992</strain>
    </source>
</reference>
<dbReference type="Gene3D" id="1.10.555.10">
    <property type="entry name" value="Rho GTPase activation protein"/>
    <property type="match status" value="1"/>
</dbReference>
<dbReference type="Proteomes" id="UP000323386">
    <property type="component" value="Unassembled WGS sequence"/>
</dbReference>
<feature type="region of interest" description="Disordered" evidence="1">
    <location>
        <begin position="1344"/>
        <end position="1399"/>
    </location>
</feature>
<feature type="compositionally biased region" description="Basic and acidic residues" evidence="1">
    <location>
        <begin position="210"/>
        <end position="221"/>
    </location>
</feature>
<evidence type="ECO:0008006" key="7">
    <source>
        <dbReference type="Google" id="ProtNLM"/>
    </source>
</evidence>
<feature type="region of interest" description="Disordered" evidence="1">
    <location>
        <begin position="512"/>
        <end position="542"/>
    </location>
</feature>
<feature type="region of interest" description="Disordered" evidence="1">
    <location>
        <begin position="578"/>
        <end position="599"/>
    </location>
</feature>
<feature type="compositionally biased region" description="Polar residues" evidence="1">
    <location>
        <begin position="187"/>
        <end position="208"/>
    </location>
</feature>
<feature type="compositionally biased region" description="Basic and acidic residues" evidence="1">
    <location>
        <begin position="334"/>
        <end position="345"/>
    </location>
</feature>
<feature type="region of interest" description="Disordered" evidence="1">
    <location>
        <begin position="1"/>
        <end position="382"/>
    </location>
</feature>